<dbReference type="EMBL" id="BAAAZC010000002">
    <property type="protein sequence ID" value="GAA3958094.1"/>
    <property type="molecule type" value="Genomic_DNA"/>
</dbReference>
<dbReference type="PANTHER" id="PTHR30273">
    <property type="entry name" value="PERIPLASMIC SIGNAL SENSOR AND SIGMA FACTOR ACTIVATOR FECR-RELATED"/>
    <property type="match status" value="1"/>
</dbReference>
<dbReference type="Gene3D" id="3.55.50.30">
    <property type="match status" value="1"/>
</dbReference>
<feature type="domain" description="FecR protein" evidence="2">
    <location>
        <begin position="124"/>
        <end position="215"/>
    </location>
</feature>
<evidence type="ECO:0000313" key="4">
    <source>
        <dbReference type="EMBL" id="GAA3958094.1"/>
    </source>
</evidence>
<organism evidence="4 5">
    <name type="scientific">Mucilaginibacter dorajii</name>
    <dbReference type="NCBI Taxonomy" id="692994"/>
    <lineage>
        <taxon>Bacteria</taxon>
        <taxon>Pseudomonadati</taxon>
        <taxon>Bacteroidota</taxon>
        <taxon>Sphingobacteriia</taxon>
        <taxon>Sphingobacteriales</taxon>
        <taxon>Sphingobacteriaceae</taxon>
        <taxon>Mucilaginibacter</taxon>
    </lineage>
</organism>
<evidence type="ECO:0000256" key="1">
    <source>
        <dbReference type="SAM" id="Phobius"/>
    </source>
</evidence>
<keyword evidence="1" id="KW-1133">Transmembrane helix</keyword>
<sequence length="344" mass="38672">MEKPQPVGLLEKYLAGNCTKEEATLVKNWYESFEYEDDLFSGLNEDEKQKLRDHIFGQILVNIGEMDADGNLVKKSNIKKLYKWYSVAAAAVILVVSGILFYPHSKPANVQVANTVQQYQNISNTTGKIYKVTLPDSSSVWMSPGAVLRYPKTFAAATRNVSMTGKCFFEVTKNPRRPFIINSNAIITKVWGTSFLVRDDGQSDIADVSVLTGKVSVSIRTQKSVANTQLKMDRGDVMIYPHQKAVYKVGEHVLEAEQQVTEPALQLWNRVNLSFDNKLLKDIIPVLNKKFGVHIVVASEELNRYMFNADLNGFNLPDVLTALKKSLNIDYQIADNNITLQQTN</sequence>
<name>A0ABP7P1D6_9SPHI</name>
<protein>
    <submittedName>
        <fullName evidence="4">FecR domain-containing protein</fullName>
    </submittedName>
</protein>
<accession>A0ABP7P1D6</accession>
<dbReference type="InterPro" id="IPR012373">
    <property type="entry name" value="Ferrdict_sens_TM"/>
</dbReference>
<evidence type="ECO:0000259" key="2">
    <source>
        <dbReference type="Pfam" id="PF04773"/>
    </source>
</evidence>
<dbReference type="InterPro" id="IPR006860">
    <property type="entry name" value="FecR"/>
</dbReference>
<keyword evidence="1" id="KW-0812">Transmembrane</keyword>
<dbReference type="Gene3D" id="2.60.120.1440">
    <property type="match status" value="1"/>
</dbReference>
<dbReference type="Pfam" id="PF16344">
    <property type="entry name" value="FecR_C"/>
    <property type="match status" value="1"/>
</dbReference>
<gene>
    <name evidence="4" type="ORF">GCM10022210_01720</name>
</gene>
<feature type="transmembrane region" description="Helical" evidence="1">
    <location>
        <begin position="84"/>
        <end position="102"/>
    </location>
</feature>
<proteinExistence type="predicted"/>
<dbReference type="Pfam" id="PF04773">
    <property type="entry name" value="FecR"/>
    <property type="match status" value="1"/>
</dbReference>
<evidence type="ECO:0000313" key="5">
    <source>
        <dbReference type="Proteomes" id="UP001500742"/>
    </source>
</evidence>
<keyword evidence="1" id="KW-0472">Membrane</keyword>
<dbReference type="RefSeq" id="WP_259092652.1">
    <property type="nucleotide sequence ID" value="NZ_BAAAZC010000002.1"/>
</dbReference>
<evidence type="ECO:0000259" key="3">
    <source>
        <dbReference type="Pfam" id="PF16344"/>
    </source>
</evidence>
<reference evidence="5" key="1">
    <citation type="journal article" date="2019" name="Int. J. Syst. Evol. Microbiol.">
        <title>The Global Catalogue of Microorganisms (GCM) 10K type strain sequencing project: providing services to taxonomists for standard genome sequencing and annotation.</title>
        <authorList>
            <consortium name="The Broad Institute Genomics Platform"/>
            <consortium name="The Broad Institute Genome Sequencing Center for Infectious Disease"/>
            <person name="Wu L."/>
            <person name="Ma J."/>
        </authorList>
    </citation>
    <scope>NUCLEOTIDE SEQUENCE [LARGE SCALE GENOMIC DNA]</scope>
    <source>
        <strain evidence="5">JCM 16601</strain>
    </source>
</reference>
<dbReference type="InterPro" id="IPR032508">
    <property type="entry name" value="FecR_C"/>
</dbReference>
<dbReference type="Proteomes" id="UP001500742">
    <property type="component" value="Unassembled WGS sequence"/>
</dbReference>
<keyword evidence="5" id="KW-1185">Reference proteome</keyword>
<dbReference type="PANTHER" id="PTHR30273:SF2">
    <property type="entry name" value="PROTEIN FECR"/>
    <property type="match status" value="1"/>
</dbReference>
<comment type="caution">
    <text evidence="4">The sequence shown here is derived from an EMBL/GenBank/DDBJ whole genome shotgun (WGS) entry which is preliminary data.</text>
</comment>
<feature type="domain" description="Protein FecR C-terminal" evidence="3">
    <location>
        <begin position="273"/>
        <end position="340"/>
    </location>
</feature>